<reference evidence="1 2" key="1">
    <citation type="journal article" date="2021" name="ISME J.">
        <title>Genomic evolution of the class Acidithiobacillia: deep-branching Proteobacteria living in extreme acidic conditions.</title>
        <authorList>
            <person name="Moya-Beltran A."/>
            <person name="Beard S."/>
            <person name="Rojas-Villalobos C."/>
            <person name="Issotta F."/>
            <person name="Gallardo Y."/>
            <person name="Ulloa R."/>
            <person name="Giaveno A."/>
            <person name="Degli Esposti M."/>
            <person name="Johnson D.B."/>
            <person name="Quatrini R."/>
        </authorList>
    </citation>
    <scope>NUCLEOTIDE SEQUENCE [LARGE SCALE GENOMIC DNA]</scope>
    <source>
        <strain evidence="1 2">RW2</strain>
    </source>
</reference>
<protein>
    <submittedName>
        <fullName evidence="1">Winged helix-turn-helix transcriptional regulator</fullName>
    </submittedName>
</protein>
<organism evidence="1 2">
    <name type="scientific">Acidithiobacillus sulfurivorans</name>
    <dbReference type="NCBI Taxonomy" id="1958756"/>
    <lineage>
        <taxon>Bacteria</taxon>
        <taxon>Pseudomonadati</taxon>
        <taxon>Pseudomonadota</taxon>
        <taxon>Acidithiobacillia</taxon>
        <taxon>Acidithiobacillales</taxon>
        <taxon>Acidithiobacillaceae</taxon>
        <taxon>Acidithiobacillus</taxon>
    </lineage>
</organism>
<dbReference type="EMBL" id="JAAOMP010000074">
    <property type="protein sequence ID" value="MBU2759819.1"/>
    <property type="molecule type" value="Genomic_DNA"/>
</dbReference>
<dbReference type="SUPFAM" id="SSF143100">
    <property type="entry name" value="TTHA1013/TTHA0281-like"/>
    <property type="match status" value="1"/>
</dbReference>
<dbReference type="Pfam" id="PF13412">
    <property type="entry name" value="HTH_24"/>
    <property type="match status" value="1"/>
</dbReference>
<name>A0ABS5ZXD0_9PROT</name>
<dbReference type="Proteomes" id="UP000755654">
    <property type="component" value="Unassembled WGS sequence"/>
</dbReference>
<evidence type="ECO:0000313" key="2">
    <source>
        <dbReference type="Proteomes" id="UP000755654"/>
    </source>
</evidence>
<proteinExistence type="predicted"/>
<accession>A0ABS5ZXD0</accession>
<dbReference type="RefSeq" id="WP_215883488.1">
    <property type="nucleotide sequence ID" value="NZ_JAAOMP010000074.1"/>
</dbReference>
<keyword evidence="2" id="KW-1185">Reference proteome</keyword>
<dbReference type="InterPro" id="IPR035069">
    <property type="entry name" value="TTHA1013/TTHA0281-like"/>
</dbReference>
<dbReference type="Gene3D" id="3.30.160.250">
    <property type="match status" value="1"/>
</dbReference>
<gene>
    <name evidence="1" type="ORF">HAP95_06580</name>
</gene>
<evidence type="ECO:0000313" key="1">
    <source>
        <dbReference type="EMBL" id="MBU2759819.1"/>
    </source>
</evidence>
<comment type="caution">
    <text evidence="1">The sequence shown here is derived from an EMBL/GenBank/DDBJ whole genome shotgun (WGS) entry which is preliminary data.</text>
</comment>
<sequence>MRYVYPVALAKDEDGEFIATSRDVPEALTSGVTKSEALQAMSDALGAALAGYVLNQPGIPVPSTPVQGEYLVPVAALVAAKLALRSALRDEGINNTELARRLNISEGAVRRLMDMDHASRIDGVIAALTALGAGIIIEDQRQTMVAV</sequence>